<feature type="active site" evidence="4">
    <location>
        <position position="19"/>
    </location>
</feature>
<evidence type="ECO:0000256" key="3">
    <source>
        <dbReference type="ARBA" id="ARBA00047645"/>
    </source>
</evidence>
<proteinExistence type="inferred from homology"/>
<evidence type="ECO:0000313" key="7">
    <source>
        <dbReference type="EMBL" id="PJE50486.1"/>
    </source>
</evidence>
<dbReference type="PROSITE" id="PS51160">
    <property type="entry name" value="ACYLPHOSPHATASE_3"/>
    <property type="match status" value="1"/>
</dbReference>
<comment type="similarity">
    <text evidence="1 5">Belongs to the acylphosphatase family.</text>
</comment>
<keyword evidence="4" id="KW-0378">Hydrolase</keyword>
<dbReference type="GO" id="GO:0003998">
    <property type="term" value="F:acylphosphatase activity"/>
    <property type="evidence" value="ECO:0007669"/>
    <property type="project" value="UniProtKB-EC"/>
</dbReference>
<dbReference type="Proteomes" id="UP000228496">
    <property type="component" value="Unassembled WGS sequence"/>
</dbReference>
<sequence length="89" mass="9986">MIKHLKISITGKVQTVGFRYSAKQKADELGINGFASNEQDGSVHIEVEGTLEKIEEFIKWCQQGPTNAKVENLTSEEGKIKNYQGFEIQ</sequence>
<comment type="caution">
    <text evidence="7">The sequence shown here is derived from an EMBL/GenBank/DDBJ whole genome shotgun (WGS) entry which is preliminary data.</text>
</comment>
<gene>
    <name evidence="7" type="ORF">COV29_03705</name>
</gene>
<protein>
    <recommendedName>
        <fullName evidence="2 4">acylphosphatase</fullName>
        <ecNumber evidence="2 4">3.6.1.7</ecNumber>
    </recommendedName>
</protein>
<evidence type="ECO:0000256" key="4">
    <source>
        <dbReference type="PROSITE-ProRule" id="PRU00520"/>
    </source>
</evidence>
<dbReference type="Pfam" id="PF00708">
    <property type="entry name" value="Acylphosphatase"/>
    <property type="match status" value="1"/>
</dbReference>
<evidence type="ECO:0000259" key="6">
    <source>
        <dbReference type="PROSITE" id="PS51160"/>
    </source>
</evidence>
<dbReference type="EMBL" id="PCXQ01000006">
    <property type="protein sequence ID" value="PJE50486.1"/>
    <property type="molecule type" value="Genomic_DNA"/>
</dbReference>
<dbReference type="AlphaFoldDB" id="A0A2J0Q6J8"/>
<dbReference type="InterPro" id="IPR001792">
    <property type="entry name" value="Acylphosphatase-like_dom"/>
</dbReference>
<organism evidence="7 8">
    <name type="scientific">Candidatus Yanofskybacteria bacterium CG10_big_fil_rev_8_21_14_0_10_36_16</name>
    <dbReference type="NCBI Taxonomy" id="1975096"/>
    <lineage>
        <taxon>Bacteria</taxon>
        <taxon>Candidatus Yanofskyibacteriota</taxon>
    </lineage>
</organism>
<evidence type="ECO:0000256" key="1">
    <source>
        <dbReference type="ARBA" id="ARBA00005614"/>
    </source>
</evidence>
<evidence type="ECO:0000313" key="8">
    <source>
        <dbReference type="Proteomes" id="UP000228496"/>
    </source>
</evidence>
<dbReference type="InterPro" id="IPR036046">
    <property type="entry name" value="Acylphosphatase-like_dom_sf"/>
</dbReference>
<dbReference type="Gene3D" id="3.30.70.100">
    <property type="match status" value="1"/>
</dbReference>
<feature type="domain" description="Acylphosphatase-like" evidence="6">
    <location>
        <begin position="4"/>
        <end position="89"/>
    </location>
</feature>
<comment type="catalytic activity">
    <reaction evidence="3 4">
        <text>an acyl phosphate + H2O = a carboxylate + phosphate + H(+)</text>
        <dbReference type="Rhea" id="RHEA:14965"/>
        <dbReference type="ChEBI" id="CHEBI:15377"/>
        <dbReference type="ChEBI" id="CHEBI:15378"/>
        <dbReference type="ChEBI" id="CHEBI:29067"/>
        <dbReference type="ChEBI" id="CHEBI:43474"/>
        <dbReference type="ChEBI" id="CHEBI:59918"/>
        <dbReference type="EC" id="3.6.1.7"/>
    </reaction>
</comment>
<accession>A0A2J0Q6J8</accession>
<dbReference type="EC" id="3.6.1.7" evidence="2 4"/>
<evidence type="ECO:0000256" key="5">
    <source>
        <dbReference type="RuleBase" id="RU004168"/>
    </source>
</evidence>
<dbReference type="SUPFAM" id="SSF54975">
    <property type="entry name" value="Acylphosphatase/BLUF domain-like"/>
    <property type="match status" value="1"/>
</dbReference>
<name>A0A2J0Q6J8_9BACT</name>
<evidence type="ECO:0000256" key="2">
    <source>
        <dbReference type="ARBA" id="ARBA00012150"/>
    </source>
</evidence>
<dbReference type="PANTHER" id="PTHR47268">
    <property type="entry name" value="ACYLPHOSPHATASE"/>
    <property type="match status" value="1"/>
</dbReference>
<dbReference type="InterPro" id="IPR020456">
    <property type="entry name" value="Acylphosphatase"/>
</dbReference>
<dbReference type="PANTHER" id="PTHR47268:SF4">
    <property type="entry name" value="ACYLPHOSPHATASE"/>
    <property type="match status" value="1"/>
</dbReference>
<feature type="active site" evidence="4">
    <location>
        <position position="37"/>
    </location>
</feature>
<reference evidence="7 8" key="1">
    <citation type="submission" date="2017-09" db="EMBL/GenBank/DDBJ databases">
        <title>Depth-based differentiation of microbial function through sediment-hosted aquifers and enrichment of novel symbionts in the deep terrestrial subsurface.</title>
        <authorList>
            <person name="Probst A.J."/>
            <person name="Ladd B."/>
            <person name="Jarett J.K."/>
            <person name="Geller-Mcgrath D.E."/>
            <person name="Sieber C.M."/>
            <person name="Emerson J.B."/>
            <person name="Anantharaman K."/>
            <person name="Thomas B.C."/>
            <person name="Malmstrom R."/>
            <person name="Stieglmeier M."/>
            <person name="Klingl A."/>
            <person name="Woyke T."/>
            <person name="Ryan C.M."/>
            <person name="Banfield J.F."/>
        </authorList>
    </citation>
    <scope>NUCLEOTIDE SEQUENCE [LARGE SCALE GENOMIC DNA]</scope>
    <source>
        <strain evidence="7">CG10_big_fil_rev_8_21_14_0_10_36_16</strain>
    </source>
</reference>